<name>A0A835HAF8_9MAGN</name>
<dbReference type="Proteomes" id="UP000631114">
    <property type="component" value="Unassembled WGS sequence"/>
</dbReference>
<evidence type="ECO:0000313" key="4">
    <source>
        <dbReference type="EMBL" id="KAF9595395.1"/>
    </source>
</evidence>
<feature type="repeat" description="PPR" evidence="3">
    <location>
        <begin position="23"/>
        <end position="57"/>
    </location>
</feature>
<dbReference type="AlphaFoldDB" id="A0A835HAF8"/>
<sequence length="231" mass="25937">MEKNVERIRGLVEEIKRKGLLINVISTNALIKSLGVLGMVEELLLVWRRMKENGIQPSLFMYNFLMDGFVNSMFVESAEKVFEAMESGKVLPDVSCYLEENLDSCLRLFNEMEEKELEILSHAYSLVISGLCKAGKSVEGFSVFEGMVRKGVKPNVAIYTALMDSYANNGNGDEAMKLFQRMKDEGFKPDEVTYGVIVNSLCKTGKLDNAWSISISVKRAVCQLMPCFILV</sequence>
<dbReference type="PANTHER" id="PTHR46128">
    <property type="entry name" value="MITOCHONDRIAL GROUP I INTRON SPLICING FACTOR CCM1"/>
    <property type="match status" value="1"/>
</dbReference>
<comment type="similarity">
    <text evidence="1">Belongs to the PPR family. P subfamily.</text>
</comment>
<dbReference type="PROSITE" id="PS51375">
    <property type="entry name" value="PPR"/>
    <property type="match status" value="5"/>
</dbReference>
<dbReference type="Pfam" id="PF13041">
    <property type="entry name" value="PPR_2"/>
    <property type="match status" value="1"/>
</dbReference>
<dbReference type="InterPro" id="IPR002885">
    <property type="entry name" value="PPR_rpt"/>
</dbReference>
<gene>
    <name evidence="4" type="ORF">IFM89_000313</name>
</gene>
<organism evidence="4 5">
    <name type="scientific">Coptis chinensis</name>
    <dbReference type="NCBI Taxonomy" id="261450"/>
    <lineage>
        <taxon>Eukaryota</taxon>
        <taxon>Viridiplantae</taxon>
        <taxon>Streptophyta</taxon>
        <taxon>Embryophyta</taxon>
        <taxon>Tracheophyta</taxon>
        <taxon>Spermatophyta</taxon>
        <taxon>Magnoliopsida</taxon>
        <taxon>Ranunculales</taxon>
        <taxon>Ranunculaceae</taxon>
        <taxon>Coptidoideae</taxon>
        <taxon>Coptis</taxon>
    </lineage>
</organism>
<evidence type="ECO:0008006" key="6">
    <source>
        <dbReference type="Google" id="ProtNLM"/>
    </source>
</evidence>
<evidence type="ECO:0000313" key="5">
    <source>
        <dbReference type="Proteomes" id="UP000631114"/>
    </source>
</evidence>
<accession>A0A835HAF8</accession>
<reference evidence="4 5" key="1">
    <citation type="submission" date="2020-10" db="EMBL/GenBank/DDBJ databases">
        <title>The Coptis chinensis genome and diversification of protoberbering-type alkaloids.</title>
        <authorList>
            <person name="Wang B."/>
            <person name="Shu S."/>
            <person name="Song C."/>
            <person name="Liu Y."/>
        </authorList>
    </citation>
    <scope>NUCLEOTIDE SEQUENCE [LARGE SCALE GENOMIC DNA]</scope>
    <source>
        <strain evidence="4">HL-2020</strain>
        <tissue evidence="4">Leaf</tissue>
    </source>
</reference>
<protein>
    <recommendedName>
        <fullName evidence="6">Pentatricopeptide repeat-containing protein</fullName>
    </recommendedName>
</protein>
<dbReference type="Pfam" id="PF01535">
    <property type="entry name" value="PPR"/>
    <property type="match status" value="2"/>
</dbReference>
<dbReference type="PANTHER" id="PTHR46128:SF177">
    <property type="entry name" value="PENTACOTRIPEPTIDE-REPEAT REGION OF PRORP DOMAIN-CONTAINING PROTEIN"/>
    <property type="match status" value="1"/>
</dbReference>
<comment type="caution">
    <text evidence="4">The sequence shown here is derived from an EMBL/GenBank/DDBJ whole genome shotgun (WGS) entry which is preliminary data.</text>
</comment>
<feature type="repeat" description="PPR" evidence="3">
    <location>
        <begin position="58"/>
        <end position="92"/>
    </location>
</feature>
<dbReference type="Pfam" id="PF13812">
    <property type="entry name" value="PPR_3"/>
    <property type="match status" value="1"/>
</dbReference>
<keyword evidence="2" id="KW-0677">Repeat</keyword>
<feature type="repeat" description="PPR" evidence="3">
    <location>
        <begin position="190"/>
        <end position="224"/>
    </location>
</feature>
<evidence type="ECO:0000256" key="2">
    <source>
        <dbReference type="ARBA" id="ARBA00022737"/>
    </source>
</evidence>
<evidence type="ECO:0000256" key="1">
    <source>
        <dbReference type="ARBA" id="ARBA00007626"/>
    </source>
</evidence>
<feature type="repeat" description="PPR" evidence="3">
    <location>
        <begin position="155"/>
        <end position="189"/>
    </location>
</feature>
<keyword evidence="5" id="KW-1185">Reference proteome</keyword>
<dbReference type="OrthoDB" id="185373at2759"/>
<dbReference type="InterPro" id="IPR011990">
    <property type="entry name" value="TPR-like_helical_dom_sf"/>
</dbReference>
<dbReference type="NCBIfam" id="TIGR00756">
    <property type="entry name" value="PPR"/>
    <property type="match status" value="4"/>
</dbReference>
<dbReference type="EMBL" id="JADFTS010000007">
    <property type="protein sequence ID" value="KAF9595395.1"/>
    <property type="molecule type" value="Genomic_DNA"/>
</dbReference>
<dbReference type="InterPro" id="IPR050872">
    <property type="entry name" value="PPR_P_subfamily"/>
</dbReference>
<evidence type="ECO:0000256" key="3">
    <source>
        <dbReference type="PROSITE-ProRule" id="PRU00708"/>
    </source>
</evidence>
<dbReference type="Gene3D" id="1.25.40.10">
    <property type="entry name" value="Tetratricopeptide repeat domain"/>
    <property type="match status" value="2"/>
</dbReference>
<feature type="repeat" description="PPR" evidence="3">
    <location>
        <begin position="120"/>
        <end position="154"/>
    </location>
</feature>
<proteinExistence type="inferred from homology"/>